<proteinExistence type="predicted"/>
<comment type="caution">
    <text evidence="2">The sequence shown here is derived from an EMBL/GenBank/DDBJ whole genome shotgun (WGS) entry which is preliminary data.</text>
</comment>
<dbReference type="InterPro" id="IPR021359">
    <property type="entry name" value="DUF2812"/>
</dbReference>
<protein>
    <submittedName>
        <fullName evidence="2">DUF2812 domain-containing protein</fullName>
    </submittedName>
</protein>
<dbReference type="EMBL" id="JANFYS010000027">
    <property type="protein sequence ID" value="MCQ4771272.1"/>
    <property type="molecule type" value="Genomic_DNA"/>
</dbReference>
<keyword evidence="1" id="KW-1133">Transmembrane helix</keyword>
<evidence type="ECO:0000313" key="3">
    <source>
        <dbReference type="Proteomes" id="UP001204562"/>
    </source>
</evidence>
<sequence>MGGAWGFFPYEAMDYKAAQACLDRRAAAGWVLKKVHLNVLARFEPCEGRSHFVDLDLRRTLDETDPDYLQLCADAGWEKVQSLRGMLLFRSRPGTHPAPIQSDPGMEWERFWKQYVLKNLLVSGVVLLAAVLWLVLLAAALPSSGSALAPGVASNGSLLYGLMLVLMVLQLLWRGAATLAYFRACRKTGGLAVPGRGAALRGGLALAVSVLLICAGGLCIAESLGLNQTVDLAWTSFHPEYTATVEACRTYPVVMGEDLGLDSIGSDSRYLDGRRSVLADYLDYSEIVDGPAGSAHILTTERYDCVFSWLARWTAEVRVKETARGAFLWGSLPWTEAPELGFDQCWTAEDGAYLLLRQGRVTALVGCTGLDLTSPEILDMLWIRLKLEGT</sequence>
<dbReference type="Proteomes" id="UP001204562">
    <property type="component" value="Unassembled WGS sequence"/>
</dbReference>
<gene>
    <name evidence="2" type="ORF">NE579_12470</name>
</gene>
<evidence type="ECO:0000313" key="2">
    <source>
        <dbReference type="EMBL" id="MCQ4771272.1"/>
    </source>
</evidence>
<evidence type="ECO:0000256" key="1">
    <source>
        <dbReference type="SAM" id="Phobius"/>
    </source>
</evidence>
<feature type="transmembrane region" description="Helical" evidence="1">
    <location>
        <begin position="203"/>
        <end position="226"/>
    </location>
</feature>
<organism evidence="2 3">
    <name type="scientific">Intestinimonas massiliensis</name>
    <name type="common">ex Afouda et al. 2020</name>
    <dbReference type="NCBI Taxonomy" id="1673721"/>
    <lineage>
        <taxon>Bacteria</taxon>
        <taxon>Bacillati</taxon>
        <taxon>Bacillota</taxon>
        <taxon>Clostridia</taxon>
        <taxon>Eubacteriales</taxon>
        <taxon>Intestinimonas</taxon>
    </lineage>
</organism>
<keyword evidence="1" id="KW-0812">Transmembrane</keyword>
<dbReference type="Pfam" id="PF11193">
    <property type="entry name" value="DUF2812"/>
    <property type="match status" value="1"/>
</dbReference>
<feature type="transmembrane region" description="Helical" evidence="1">
    <location>
        <begin position="120"/>
        <end position="140"/>
    </location>
</feature>
<dbReference type="AlphaFoldDB" id="A0AAW5JMZ7"/>
<keyword evidence="1" id="KW-0472">Membrane</keyword>
<dbReference type="RefSeq" id="WP_256304489.1">
    <property type="nucleotide sequence ID" value="NZ_JANFYS010000027.1"/>
</dbReference>
<reference evidence="2" key="1">
    <citation type="submission" date="2022-06" db="EMBL/GenBank/DDBJ databases">
        <title>Isolation of gut microbiota from human fecal samples.</title>
        <authorList>
            <person name="Pamer E.G."/>
            <person name="Barat B."/>
            <person name="Waligurski E."/>
            <person name="Medina S."/>
            <person name="Paddock L."/>
            <person name="Mostad J."/>
        </authorList>
    </citation>
    <scope>NUCLEOTIDE SEQUENCE</scope>
    <source>
        <strain evidence="2">DFI.9.91</strain>
    </source>
</reference>
<feature type="transmembrane region" description="Helical" evidence="1">
    <location>
        <begin position="160"/>
        <end position="182"/>
    </location>
</feature>
<name>A0AAW5JMZ7_9FIRM</name>
<accession>A0AAW5JMZ7</accession>